<feature type="domain" description="Amidohydrolase-related" evidence="2">
    <location>
        <begin position="54"/>
        <end position="367"/>
    </location>
</feature>
<evidence type="ECO:0000259" key="2">
    <source>
        <dbReference type="Pfam" id="PF01979"/>
    </source>
</evidence>
<sequence length="374" mass="41691">MGMVLKRCRYVVKSFKPFQIAEFADIVIDNGVVTCVGNCAYSQEFNVLECDDSIAMPGLVSMHTHALPEKDYVDNSINVVKMVLEQLTRYGYTAIHIVDVDTDMLEDACRIAMKIGVRISIGPIITSSKDLNKLSHLKHFKKNLYCIPSINIPSAEDVDANILTAVKEFVSTYNPSIHIHITSSESIAKTLSYYRRVGSWPITALDNLGLLTKNTCIAHASWITTWEIERIRERGSCIALAPFADAMKGVHGVAHPALFDIEKICIGIDNPWHRPSPSVLLDIISLQAVYSSKTWGIYPDMQQILHYATTLGYSVMGIEAGVIEPGKRADIAVLHANQHDLDKSLGGFLFRGLSNYTKYTIIEGKLVWKYLHSM</sequence>
<dbReference type="InterPro" id="IPR011059">
    <property type="entry name" value="Metal-dep_hydrolase_composite"/>
</dbReference>
<proteinExistence type="predicted"/>
<dbReference type="GO" id="GO:0016810">
    <property type="term" value="F:hydrolase activity, acting on carbon-nitrogen (but not peptide) bonds"/>
    <property type="evidence" value="ECO:0007669"/>
    <property type="project" value="InterPro"/>
</dbReference>
<name>A0A7J2U2G8_9CREN</name>
<dbReference type="SUPFAM" id="SSF51556">
    <property type="entry name" value="Metallo-dependent hydrolases"/>
    <property type="match status" value="1"/>
</dbReference>
<accession>A0A7J2U2G8</accession>
<keyword evidence="1" id="KW-0378">Hydrolase</keyword>
<dbReference type="SUPFAM" id="SSF51338">
    <property type="entry name" value="Composite domain of metallo-dependent hydrolases"/>
    <property type="match status" value="1"/>
</dbReference>
<protein>
    <recommendedName>
        <fullName evidence="2">Amidohydrolase-related domain-containing protein</fullName>
    </recommendedName>
</protein>
<dbReference type="PANTHER" id="PTHR43794:SF11">
    <property type="entry name" value="AMIDOHYDROLASE-RELATED DOMAIN-CONTAINING PROTEIN"/>
    <property type="match status" value="1"/>
</dbReference>
<evidence type="ECO:0000256" key="1">
    <source>
        <dbReference type="ARBA" id="ARBA00022801"/>
    </source>
</evidence>
<dbReference type="Pfam" id="PF01979">
    <property type="entry name" value="Amidohydro_1"/>
    <property type="match status" value="1"/>
</dbReference>
<gene>
    <name evidence="3" type="ORF">ENO26_05215</name>
</gene>
<dbReference type="InterPro" id="IPR050287">
    <property type="entry name" value="MTA/SAH_deaminase"/>
</dbReference>
<evidence type="ECO:0000313" key="3">
    <source>
        <dbReference type="EMBL" id="HEM66951.1"/>
    </source>
</evidence>
<dbReference type="PANTHER" id="PTHR43794">
    <property type="entry name" value="AMINOHYDROLASE SSNA-RELATED"/>
    <property type="match status" value="1"/>
</dbReference>
<dbReference type="Gene3D" id="2.30.40.10">
    <property type="entry name" value="Urease, subunit C, domain 1"/>
    <property type="match status" value="1"/>
</dbReference>
<dbReference type="Gene3D" id="3.20.20.140">
    <property type="entry name" value="Metal-dependent hydrolases"/>
    <property type="match status" value="1"/>
</dbReference>
<dbReference type="InterPro" id="IPR032466">
    <property type="entry name" value="Metal_Hydrolase"/>
</dbReference>
<organism evidence="3">
    <name type="scientific">Ignisphaera aggregans</name>
    <dbReference type="NCBI Taxonomy" id="334771"/>
    <lineage>
        <taxon>Archaea</taxon>
        <taxon>Thermoproteota</taxon>
        <taxon>Thermoprotei</taxon>
        <taxon>Desulfurococcales</taxon>
        <taxon>Desulfurococcaceae</taxon>
        <taxon>Ignisphaera</taxon>
    </lineage>
</organism>
<dbReference type="AlphaFoldDB" id="A0A7J2U2G8"/>
<reference evidence="3" key="1">
    <citation type="journal article" date="2020" name="mSystems">
        <title>Genome- and Community-Level Interaction Insights into Carbon Utilization and Element Cycling Functions of Hydrothermarchaeota in Hydrothermal Sediment.</title>
        <authorList>
            <person name="Zhou Z."/>
            <person name="Liu Y."/>
            <person name="Xu W."/>
            <person name="Pan J."/>
            <person name="Luo Z.H."/>
            <person name="Li M."/>
        </authorList>
    </citation>
    <scope>NUCLEOTIDE SEQUENCE [LARGE SCALE GENOMIC DNA]</scope>
    <source>
        <strain evidence="3">SpSt-125</strain>
    </source>
</reference>
<dbReference type="EMBL" id="DSEU01000038">
    <property type="protein sequence ID" value="HEM66951.1"/>
    <property type="molecule type" value="Genomic_DNA"/>
</dbReference>
<dbReference type="InterPro" id="IPR006680">
    <property type="entry name" value="Amidohydro-rel"/>
</dbReference>
<comment type="caution">
    <text evidence="3">The sequence shown here is derived from an EMBL/GenBank/DDBJ whole genome shotgun (WGS) entry which is preliminary data.</text>
</comment>